<comment type="subcellular location">
    <subcellularLocation>
        <location evidence="1">Nucleus</location>
    </subcellularLocation>
</comment>
<dbReference type="SUPFAM" id="SSF48371">
    <property type="entry name" value="ARM repeat"/>
    <property type="match status" value="1"/>
</dbReference>
<dbReference type="Pfam" id="PF03810">
    <property type="entry name" value="IBN_N"/>
    <property type="match status" value="1"/>
</dbReference>
<evidence type="ECO:0000313" key="5">
    <source>
        <dbReference type="EMBL" id="KAG5997712.1"/>
    </source>
</evidence>
<reference evidence="5" key="1">
    <citation type="journal article" date="2020" name="bioRxiv">
        <title>Whole genome comparisons of ergot fungi reveals the divergence and evolution of species within the genus Claviceps are the result of varying mechanisms driving genome evolution and host range expansion.</title>
        <authorList>
            <person name="Wyka S.A."/>
            <person name="Mondo S.J."/>
            <person name="Liu M."/>
            <person name="Dettman J."/>
            <person name="Nalam V."/>
            <person name="Broders K.D."/>
        </authorList>
    </citation>
    <scope>NUCLEOTIDE SEQUENCE</scope>
    <source>
        <strain evidence="5">CCC 602</strain>
    </source>
</reference>
<dbReference type="GO" id="GO:0031267">
    <property type="term" value="F:small GTPase binding"/>
    <property type="evidence" value="ECO:0007669"/>
    <property type="project" value="InterPro"/>
</dbReference>
<evidence type="ECO:0000256" key="2">
    <source>
        <dbReference type="ARBA" id="ARBA00022448"/>
    </source>
</evidence>
<accession>A0A9P7SYA1</accession>
<dbReference type="AlphaFoldDB" id="A0A9P7SYA1"/>
<feature type="domain" description="Importin N-terminal" evidence="4">
    <location>
        <begin position="24"/>
        <end position="71"/>
    </location>
</feature>
<keyword evidence="3" id="KW-0539">Nucleus</keyword>
<dbReference type="GO" id="GO:0005829">
    <property type="term" value="C:cytosol"/>
    <property type="evidence" value="ECO:0007669"/>
    <property type="project" value="TreeGrafter"/>
</dbReference>
<evidence type="ECO:0000256" key="1">
    <source>
        <dbReference type="ARBA" id="ARBA00004123"/>
    </source>
</evidence>
<evidence type="ECO:0000259" key="4">
    <source>
        <dbReference type="PROSITE" id="PS50166"/>
    </source>
</evidence>
<dbReference type="PANTHER" id="PTHR10997:SF8">
    <property type="entry name" value="EXPORTIN-2"/>
    <property type="match status" value="1"/>
</dbReference>
<dbReference type="GO" id="GO:0006606">
    <property type="term" value="P:protein import into nucleus"/>
    <property type="evidence" value="ECO:0007669"/>
    <property type="project" value="TreeGrafter"/>
</dbReference>
<organism evidence="5 6">
    <name type="scientific">Claviceps pusilla</name>
    <dbReference type="NCBI Taxonomy" id="123648"/>
    <lineage>
        <taxon>Eukaryota</taxon>
        <taxon>Fungi</taxon>
        <taxon>Dikarya</taxon>
        <taxon>Ascomycota</taxon>
        <taxon>Pezizomycotina</taxon>
        <taxon>Sordariomycetes</taxon>
        <taxon>Hypocreomycetidae</taxon>
        <taxon>Hypocreales</taxon>
        <taxon>Clavicipitaceae</taxon>
        <taxon>Claviceps</taxon>
    </lineage>
</organism>
<dbReference type="InterPro" id="IPR001494">
    <property type="entry name" value="Importin-beta_N"/>
</dbReference>
<dbReference type="InterPro" id="IPR016024">
    <property type="entry name" value="ARM-type_fold"/>
</dbReference>
<keyword evidence="2" id="KW-0813">Transport</keyword>
<sequence length="71" mass="7699">MAADIGHISQLLNATLDPSQHRKAENALKQEASKAQYSLALLNIVSSDSLPANTRLAASLAFKNFIRSNYV</sequence>
<name>A0A9P7SYA1_9HYPO</name>
<dbReference type="PROSITE" id="PS50166">
    <property type="entry name" value="IMPORTIN_B_NT"/>
    <property type="match status" value="1"/>
</dbReference>
<feature type="non-terminal residue" evidence="5">
    <location>
        <position position="1"/>
    </location>
</feature>
<dbReference type="OrthoDB" id="3268246at2759"/>
<comment type="caution">
    <text evidence="5">The sequence shown here is derived from an EMBL/GenBank/DDBJ whole genome shotgun (WGS) entry which is preliminary data.</text>
</comment>
<keyword evidence="6" id="KW-1185">Reference proteome</keyword>
<proteinExistence type="predicted"/>
<dbReference type="InterPro" id="IPR011989">
    <property type="entry name" value="ARM-like"/>
</dbReference>
<dbReference type="PANTHER" id="PTHR10997">
    <property type="entry name" value="IMPORTIN-7, 8, 11"/>
    <property type="match status" value="1"/>
</dbReference>
<evidence type="ECO:0000256" key="3">
    <source>
        <dbReference type="ARBA" id="ARBA00023242"/>
    </source>
</evidence>
<dbReference type="Gene3D" id="1.25.10.10">
    <property type="entry name" value="Leucine-rich Repeat Variant"/>
    <property type="match status" value="1"/>
</dbReference>
<gene>
    <name evidence="5" type="ORF">E4U43_002582</name>
</gene>
<dbReference type="EMBL" id="SRPW01001923">
    <property type="protein sequence ID" value="KAG5997712.1"/>
    <property type="molecule type" value="Genomic_DNA"/>
</dbReference>
<dbReference type="GO" id="GO:0006611">
    <property type="term" value="P:protein export from nucleus"/>
    <property type="evidence" value="ECO:0007669"/>
    <property type="project" value="TreeGrafter"/>
</dbReference>
<dbReference type="GO" id="GO:0005635">
    <property type="term" value="C:nuclear envelope"/>
    <property type="evidence" value="ECO:0007669"/>
    <property type="project" value="TreeGrafter"/>
</dbReference>
<evidence type="ECO:0000313" key="6">
    <source>
        <dbReference type="Proteomes" id="UP000748025"/>
    </source>
</evidence>
<protein>
    <recommendedName>
        <fullName evidence="4">Importin N-terminal domain-containing protein</fullName>
    </recommendedName>
</protein>
<dbReference type="GO" id="GO:0005049">
    <property type="term" value="F:nuclear export signal receptor activity"/>
    <property type="evidence" value="ECO:0007669"/>
    <property type="project" value="TreeGrafter"/>
</dbReference>
<dbReference type="Proteomes" id="UP000748025">
    <property type="component" value="Unassembled WGS sequence"/>
</dbReference>